<comment type="caution">
    <text evidence="6">The sequence shown here is derived from an EMBL/GenBank/DDBJ whole genome shotgun (WGS) entry which is preliminary data.</text>
</comment>
<evidence type="ECO:0000313" key="6">
    <source>
        <dbReference type="EMBL" id="MDT0550990.1"/>
    </source>
</evidence>
<comment type="similarity">
    <text evidence="1">Belongs to the glycosyl hydrolase 13 family.</text>
</comment>
<feature type="domain" description="Pullulanase carbohydrate-binding module 41" evidence="5">
    <location>
        <begin position="49"/>
        <end position="138"/>
    </location>
</feature>
<protein>
    <submittedName>
        <fullName evidence="6">Pullulanase-associated domain-containing protein</fullName>
    </submittedName>
</protein>
<keyword evidence="3" id="KW-0378">Hydrolase</keyword>
<evidence type="ECO:0000313" key="7">
    <source>
        <dbReference type="Proteomes" id="UP001180754"/>
    </source>
</evidence>
<dbReference type="InterPro" id="IPR005323">
    <property type="entry name" value="CBM41_pullulanase"/>
</dbReference>
<dbReference type="Proteomes" id="UP001180754">
    <property type="component" value="Unassembled WGS sequence"/>
</dbReference>
<dbReference type="Gene3D" id="2.60.40.1110">
    <property type="match status" value="1"/>
</dbReference>
<feature type="non-terminal residue" evidence="6">
    <location>
        <position position="1"/>
    </location>
</feature>
<organism evidence="6 7">
    <name type="scientific">Streptomyces lonegramiae</name>
    <dbReference type="NCBI Taxonomy" id="3075524"/>
    <lineage>
        <taxon>Bacteria</taxon>
        <taxon>Bacillati</taxon>
        <taxon>Actinomycetota</taxon>
        <taxon>Actinomycetes</taxon>
        <taxon>Kitasatosporales</taxon>
        <taxon>Streptomycetaceae</taxon>
        <taxon>Streptomyces</taxon>
    </lineage>
</organism>
<dbReference type="RefSeq" id="WP_311731347.1">
    <property type="nucleotide sequence ID" value="NZ_JAVRFD010000650.1"/>
</dbReference>
<keyword evidence="2" id="KW-0732">Signal</keyword>
<dbReference type="InterPro" id="IPR013784">
    <property type="entry name" value="Carb-bd-like_fold"/>
</dbReference>
<evidence type="ECO:0000256" key="4">
    <source>
        <dbReference type="ARBA" id="ARBA00023295"/>
    </source>
</evidence>
<evidence type="ECO:0000259" key="5">
    <source>
        <dbReference type="Pfam" id="PF03714"/>
    </source>
</evidence>
<gene>
    <name evidence="6" type="ORF">RND15_51420</name>
</gene>
<feature type="non-terminal residue" evidence="6">
    <location>
        <position position="152"/>
    </location>
</feature>
<reference evidence="6" key="1">
    <citation type="submission" date="2024-05" db="EMBL/GenBank/DDBJ databases">
        <title>30 novel species of actinomycetes from the DSMZ collection.</title>
        <authorList>
            <person name="Nouioui I."/>
        </authorList>
    </citation>
    <scope>NUCLEOTIDE SEQUENCE</scope>
    <source>
        <strain evidence="6">DSM 41529</strain>
    </source>
</reference>
<dbReference type="EMBL" id="JAVRFD010000650">
    <property type="protein sequence ID" value="MDT0550990.1"/>
    <property type="molecule type" value="Genomic_DNA"/>
</dbReference>
<keyword evidence="4" id="KW-0326">Glycosidase</keyword>
<name>A0ABU2Y0V8_9ACTN</name>
<dbReference type="CDD" id="cd10315">
    <property type="entry name" value="CBM41_pullulanase"/>
    <property type="match status" value="1"/>
</dbReference>
<sequence length="152" mass="16315">PYTVEKNGTADGPQRTVDLGVTGQVWIEQGKDGQAVEAPEAPPQDTTKAVLNYHRADGNYDGWGIHTWTGAKEPTDWAKPLMPVKRDAYGVTFEVPLTDGATSLSYILHKGDEKDLPSDQSLDLATYGHEVWLLGGKPGYLLPQVGGGAAPD</sequence>
<evidence type="ECO:0000256" key="3">
    <source>
        <dbReference type="ARBA" id="ARBA00022801"/>
    </source>
</evidence>
<proteinExistence type="inferred from homology"/>
<evidence type="ECO:0000256" key="1">
    <source>
        <dbReference type="ARBA" id="ARBA00008061"/>
    </source>
</evidence>
<dbReference type="SUPFAM" id="SSF49452">
    <property type="entry name" value="Starch-binding domain-like"/>
    <property type="match status" value="1"/>
</dbReference>
<dbReference type="Pfam" id="PF03714">
    <property type="entry name" value="PUD"/>
    <property type="match status" value="1"/>
</dbReference>
<accession>A0ABU2Y0V8</accession>
<keyword evidence="7" id="KW-1185">Reference proteome</keyword>
<evidence type="ECO:0000256" key="2">
    <source>
        <dbReference type="ARBA" id="ARBA00022729"/>
    </source>
</evidence>